<dbReference type="Pfam" id="PF04967">
    <property type="entry name" value="HTH_10"/>
    <property type="match status" value="1"/>
</dbReference>
<name>U1PQJ9_9EURY</name>
<accession>U1PQJ9</accession>
<dbReference type="STRING" id="1238425.J07HQW2_02509"/>
<protein>
    <submittedName>
        <fullName evidence="4">Putative DNA binding protein</fullName>
    </submittedName>
</protein>
<gene>
    <name evidence="4" type="ORF">J07HQW2_02509</name>
</gene>
<dbReference type="RefSeq" id="WP_021055510.1">
    <property type="nucleotide sequence ID" value="NZ_KE356561.1"/>
</dbReference>
<evidence type="ECO:0000313" key="5">
    <source>
        <dbReference type="Proteomes" id="UP000030710"/>
    </source>
</evidence>
<organism evidence="4 5">
    <name type="scientific">Haloquadratum walsbyi J07HQW2</name>
    <dbReference type="NCBI Taxonomy" id="1238425"/>
    <lineage>
        <taxon>Archaea</taxon>
        <taxon>Methanobacteriati</taxon>
        <taxon>Methanobacteriota</taxon>
        <taxon>Stenosarchaea group</taxon>
        <taxon>Halobacteria</taxon>
        <taxon>Halobacteriales</taxon>
        <taxon>Haloferacaceae</taxon>
        <taxon>Haloquadratum</taxon>
    </lineage>
</organism>
<sequence>MHLQSRETIERESIDAQVFSELDEYQRQAIETATRMEFFSRPQDAPAGDVADALDVGRTTFSRRLKNAQTTVFNRMPDQQSDTGSVDD</sequence>
<keyword evidence="1" id="KW-0805">Transcription regulation</keyword>
<dbReference type="InterPro" id="IPR007050">
    <property type="entry name" value="HTH_bacterioopsin"/>
</dbReference>
<evidence type="ECO:0000256" key="2">
    <source>
        <dbReference type="ARBA" id="ARBA00023163"/>
    </source>
</evidence>
<evidence type="ECO:0000313" key="4">
    <source>
        <dbReference type="EMBL" id="ERG96042.1"/>
    </source>
</evidence>
<evidence type="ECO:0000256" key="1">
    <source>
        <dbReference type="ARBA" id="ARBA00023015"/>
    </source>
</evidence>
<feature type="domain" description="HTH bat-type" evidence="3">
    <location>
        <begin position="24"/>
        <end position="73"/>
    </location>
</feature>
<dbReference type="AlphaFoldDB" id="U1PQJ9"/>
<dbReference type="eggNOG" id="arCOG02280">
    <property type="taxonomic scope" value="Archaea"/>
</dbReference>
<evidence type="ECO:0000259" key="3">
    <source>
        <dbReference type="Pfam" id="PF04967"/>
    </source>
</evidence>
<dbReference type="EMBL" id="KE356561">
    <property type="protein sequence ID" value="ERG96042.1"/>
    <property type="molecule type" value="Genomic_DNA"/>
</dbReference>
<keyword evidence="2" id="KW-0804">Transcription</keyword>
<proteinExistence type="predicted"/>
<reference evidence="4 5" key="1">
    <citation type="journal article" date="2013" name="PLoS ONE">
        <title>Assembly-driven community genomics of a hypersaline microbial ecosystem.</title>
        <authorList>
            <person name="Podell S."/>
            <person name="Ugalde J.A."/>
            <person name="Narasingarao P."/>
            <person name="Banfield J.F."/>
            <person name="Heidelberg K.B."/>
            <person name="Allen E.E."/>
        </authorList>
    </citation>
    <scope>NUCLEOTIDE SEQUENCE [LARGE SCALE GENOMIC DNA]</scope>
    <source>
        <strain evidence="5">J07HQW2</strain>
    </source>
</reference>
<dbReference type="HOGENOM" id="CLU_2461721_0_0_2"/>
<dbReference type="Proteomes" id="UP000030710">
    <property type="component" value="Unassembled WGS sequence"/>
</dbReference>